<keyword evidence="7" id="KW-1185">Reference proteome</keyword>
<keyword evidence="4 6" id="KW-0503">Monooxygenase</keyword>
<dbReference type="SUPFAM" id="SSF51679">
    <property type="entry name" value="Bacterial luciferase-like"/>
    <property type="match status" value="1"/>
</dbReference>
<evidence type="ECO:0000256" key="2">
    <source>
        <dbReference type="ARBA" id="ARBA00022643"/>
    </source>
</evidence>
<dbReference type="GO" id="GO:0004497">
    <property type="term" value="F:monooxygenase activity"/>
    <property type="evidence" value="ECO:0007669"/>
    <property type="project" value="UniProtKB-KW"/>
</dbReference>
<evidence type="ECO:0000256" key="1">
    <source>
        <dbReference type="ARBA" id="ARBA00022630"/>
    </source>
</evidence>
<proteinExistence type="predicted"/>
<evidence type="ECO:0000256" key="4">
    <source>
        <dbReference type="ARBA" id="ARBA00023033"/>
    </source>
</evidence>
<evidence type="ECO:0000259" key="5">
    <source>
        <dbReference type="Pfam" id="PF00296"/>
    </source>
</evidence>
<dbReference type="Proteomes" id="UP001429580">
    <property type="component" value="Unassembled WGS sequence"/>
</dbReference>
<evidence type="ECO:0000256" key="3">
    <source>
        <dbReference type="ARBA" id="ARBA00023002"/>
    </source>
</evidence>
<dbReference type="InterPro" id="IPR011251">
    <property type="entry name" value="Luciferase-like_dom"/>
</dbReference>
<dbReference type="InterPro" id="IPR050172">
    <property type="entry name" value="SsuD_RutA_monooxygenase"/>
</dbReference>
<dbReference type="PANTHER" id="PTHR42847:SF4">
    <property type="entry name" value="ALKANESULFONATE MONOOXYGENASE-RELATED"/>
    <property type="match status" value="1"/>
</dbReference>
<name>A0ABX0V596_9HYPH</name>
<keyword evidence="3" id="KW-0560">Oxidoreductase</keyword>
<evidence type="ECO:0000313" key="6">
    <source>
        <dbReference type="EMBL" id="NIJ58960.1"/>
    </source>
</evidence>
<keyword evidence="1" id="KW-0285">Flavoprotein</keyword>
<dbReference type="RefSeq" id="WP_166953825.1">
    <property type="nucleotide sequence ID" value="NZ_JAASQI010000006.1"/>
</dbReference>
<protein>
    <submittedName>
        <fullName evidence="6">FMNH2-dependent dimethyl sulfone monooxygenase</fullName>
    </submittedName>
</protein>
<dbReference type="PANTHER" id="PTHR42847">
    <property type="entry name" value="ALKANESULFONATE MONOOXYGENASE"/>
    <property type="match status" value="1"/>
</dbReference>
<organism evidence="6 7">
    <name type="scientific">Pseudochelatococcus lubricantis</name>
    <dbReference type="NCBI Taxonomy" id="1538102"/>
    <lineage>
        <taxon>Bacteria</taxon>
        <taxon>Pseudomonadati</taxon>
        <taxon>Pseudomonadota</taxon>
        <taxon>Alphaproteobacteria</taxon>
        <taxon>Hyphomicrobiales</taxon>
        <taxon>Chelatococcaceae</taxon>
        <taxon>Pseudochelatococcus</taxon>
    </lineage>
</organism>
<dbReference type="Gene3D" id="3.20.20.30">
    <property type="entry name" value="Luciferase-like domain"/>
    <property type="match status" value="1"/>
</dbReference>
<dbReference type="EMBL" id="JAASQI010000006">
    <property type="protein sequence ID" value="NIJ58960.1"/>
    <property type="molecule type" value="Genomic_DNA"/>
</dbReference>
<reference evidence="6 7" key="1">
    <citation type="submission" date="2020-03" db="EMBL/GenBank/DDBJ databases">
        <title>Genomic Encyclopedia of Type Strains, Phase IV (KMG-IV): sequencing the most valuable type-strain genomes for metagenomic binning, comparative biology and taxonomic classification.</title>
        <authorList>
            <person name="Goeker M."/>
        </authorList>
    </citation>
    <scope>NUCLEOTIDE SEQUENCE [LARGE SCALE GENOMIC DNA]</scope>
    <source>
        <strain evidence="6 7">DSM 103870</strain>
    </source>
</reference>
<dbReference type="InterPro" id="IPR036661">
    <property type="entry name" value="Luciferase-like_sf"/>
</dbReference>
<gene>
    <name evidence="6" type="ORF">FHS82_002815</name>
</gene>
<dbReference type="Pfam" id="PF00296">
    <property type="entry name" value="Bac_luciferase"/>
    <property type="match status" value="1"/>
</dbReference>
<evidence type="ECO:0000313" key="7">
    <source>
        <dbReference type="Proteomes" id="UP001429580"/>
    </source>
</evidence>
<keyword evidence="2" id="KW-0288">FMN</keyword>
<comment type="caution">
    <text evidence="6">The sequence shown here is derived from an EMBL/GenBank/DDBJ whole genome shotgun (WGS) entry which is preliminary data.</text>
</comment>
<accession>A0ABX0V596</accession>
<sequence>MSSAIATPAAPAAWSAGESFYRVRGPLERADSPLARAARQPLMLGLFLNLQDISISSYPTSNTWTFDYNADIVRQGEALGFDLAFSRTQWLPKGGYDGEASLDSFVALGGMAAITKSILLISTIHVLYGPWHPLHLAKFGATLDHISKGRWGINIVTGHRAVEHEMFGWQRIEHDKRYTMAGELFDVLNRLWTADDNYSHESVHSAWKVSNGWITPKPLYGRPVLVTATGSQAGIDFASRYSDILFITSPGGAHIDSALATLPPHIDAIRSTAASVEREVRTLINPVIVSRNTEKETQAYLDALLDNPPRPKGASFGHGHYDSDAHAWRGRSDKTHKQGYGLGGNIEIIGTPEQVVEQFIALKRAGIDGLQLGFADFRADLQHFGENILPLMKSAGLRF</sequence>
<feature type="domain" description="Luciferase-like" evidence="5">
    <location>
        <begin position="60"/>
        <end position="368"/>
    </location>
</feature>